<sequence length="207" mass="21970">MQASDIQTLFTGPSGAYLCARWARPIVPVVFGLEMETLAVVKGAVEAVVALAGHKMAETDPEMGANLMLFFFRDWDELLALPDLDRLADNLPDRVAQIKAAGANQYRLFRFEADGAIRACLSFVRIDDALAAQPADALALAQAVAMILTWGEGAFGPRGALAEVQGQAVLRPEVAAVIRAAYDPVLPGCARDATHALRLAARIAAAA</sequence>
<proteinExistence type="predicted"/>
<reference evidence="1 2" key="1">
    <citation type="submission" date="2018-03" db="EMBL/GenBank/DDBJ databases">
        <title>Rhodobacter veldkampii.</title>
        <authorList>
            <person name="Meyer T.E."/>
            <person name="Miller S."/>
            <person name="Lodha T."/>
            <person name="Gandham S."/>
            <person name="Chintalapati S."/>
            <person name="Chintalapati V.R."/>
        </authorList>
    </citation>
    <scope>NUCLEOTIDE SEQUENCE [LARGE SCALE GENOMIC DNA]</scope>
    <source>
        <strain evidence="1 2">DSM 11550</strain>
    </source>
</reference>
<gene>
    <name evidence="1" type="ORF">C5F46_04955</name>
</gene>
<organism evidence="1 2">
    <name type="scientific">Phaeovulum veldkampii DSM 11550</name>
    <dbReference type="NCBI Taxonomy" id="1185920"/>
    <lineage>
        <taxon>Bacteria</taxon>
        <taxon>Pseudomonadati</taxon>
        <taxon>Pseudomonadota</taxon>
        <taxon>Alphaproteobacteria</taxon>
        <taxon>Rhodobacterales</taxon>
        <taxon>Paracoccaceae</taxon>
        <taxon>Phaeovulum</taxon>
    </lineage>
</organism>
<comment type="caution">
    <text evidence="1">The sequence shown here is derived from an EMBL/GenBank/DDBJ whole genome shotgun (WGS) entry which is preliminary data.</text>
</comment>
<dbReference type="AlphaFoldDB" id="A0A2T4JKE7"/>
<evidence type="ECO:0000313" key="1">
    <source>
        <dbReference type="EMBL" id="PTE18362.1"/>
    </source>
</evidence>
<keyword evidence="2" id="KW-1185">Reference proteome</keyword>
<dbReference type="Proteomes" id="UP000241899">
    <property type="component" value="Unassembled WGS sequence"/>
</dbReference>
<name>A0A2T4JKE7_9RHOB</name>
<dbReference type="RefSeq" id="WP_107324322.1">
    <property type="nucleotide sequence ID" value="NZ_NHSP01000024.1"/>
</dbReference>
<dbReference type="EMBL" id="PZKF01000008">
    <property type="protein sequence ID" value="PTE18362.1"/>
    <property type="molecule type" value="Genomic_DNA"/>
</dbReference>
<protein>
    <submittedName>
        <fullName evidence="1">Uncharacterized protein</fullName>
    </submittedName>
</protein>
<accession>A0A2T4JKE7</accession>
<dbReference type="OrthoDB" id="7827308at2"/>
<evidence type="ECO:0000313" key="2">
    <source>
        <dbReference type="Proteomes" id="UP000241899"/>
    </source>
</evidence>